<dbReference type="EMBL" id="GG666561">
    <property type="protein sequence ID" value="EEN55320.1"/>
    <property type="molecule type" value="Genomic_DNA"/>
</dbReference>
<evidence type="ECO:0000259" key="2">
    <source>
        <dbReference type="Pfam" id="PF00685"/>
    </source>
</evidence>
<dbReference type="Pfam" id="PF00685">
    <property type="entry name" value="Sulfotransfer_1"/>
    <property type="match status" value="1"/>
</dbReference>
<evidence type="ECO:0000256" key="1">
    <source>
        <dbReference type="RuleBase" id="RU361155"/>
    </source>
</evidence>
<dbReference type="InParanoid" id="C3YWS6"/>
<dbReference type="AlphaFoldDB" id="C3YWS6"/>
<dbReference type="Gene3D" id="3.40.50.300">
    <property type="entry name" value="P-loop containing nucleotide triphosphate hydrolases"/>
    <property type="match status" value="1"/>
</dbReference>
<dbReference type="InterPro" id="IPR000863">
    <property type="entry name" value="Sulfotransferase_dom"/>
</dbReference>
<name>C3YWS6_BRAFL</name>
<comment type="similarity">
    <text evidence="1">Belongs to the sulfotransferase 1 family.</text>
</comment>
<dbReference type="SUPFAM" id="SSF52540">
    <property type="entry name" value="P-loop containing nucleoside triphosphate hydrolases"/>
    <property type="match status" value="1"/>
</dbReference>
<gene>
    <name evidence="3" type="ORF">BRAFLDRAFT_64336</name>
</gene>
<keyword evidence="1" id="KW-0808">Transferase</keyword>
<sequence length="588" mass="66029">MKYSSPIVPYVLDELFFASGPSNMINCYLSPSHPQLELSLTQFLLRKNFSYRLNPMHSLGAQKRRRRRFNTAVCTGPCVVKNPPSALGPPERTAAVTSAHPHAKMARRYRLCVRSVLKMALWCSRRGLSAVMAVCCLLYVTTMFSLSGPRHATVNPLVTTSGAGKLQRVNRDAFFLLPPATTLQPLNTSVARKAVLVLSQLRLDAEVVGEIFSQQEDVFYFPEHLWSFLYADPFPNSPGLAETEKRALSSDTEGLFLNETDRERKWATLIVTLRALFRCDFDKIFSRDDSYGELGGGVPPSVAKDMFCREIQKYAPLRQGFSCHGSPAEIVRRMTSLCVAKATVVVMIAGITHVEHFQSLVEDETLNVRVVEAVHDPRAVLVSWMNAVPKRRATDVERRGFFDTRGGLALTATDMTRMCIGMVTNLLYWSRSSPPFRTNYAVLRYEDLRADPRTLAENVLSFLGHRPASAADLQRVVARIERKREDVKDGNGEWRKNLTVAGATKIQGRCSEAIRKFGYKFVKSERDLTDNTTSLVGTFPIELPGVITDRRNHILSSALPRNETILLQKAKVQTVVHYRLQARENGTQ</sequence>
<evidence type="ECO:0000313" key="3">
    <source>
        <dbReference type="EMBL" id="EEN55320.1"/>
    </source>
</evidence>
<accession>C3YWS6</accession>
<dbReference type="EC" id="2.8.2.-" evidence="1"/>
<proteinExistence type="inferred from homology"/>
<dbReference type="InterPro" id="IPR027417">
    <property type="entry name" value="P-loop_NTPase"/>
</dbReference>
<organism>
    <name type="scientific">Branchiostoma floridae</name>
    <name type="common">Florida lancelet</name>
    <name type="synonym">Amphioxus</name>
    <dbReference type="NCBI Taxonomy" id="7739"/>
    <lineage>
        <taxon>Eukaryota</taxon>
        <taxon>Metazoa</taxon>
        <taxon>Chordata</taxon>
        <taxon>Cephalochordata</taxon>
        <taxon>Leptocardii</taxon>
        <taxon>Amphioxiformes</taxon>
        <taxon>Branchiostomatidae</taxon>
        <taxon>Branchiostoma</taxon>
    </lineage>
</organism>
<dbReference type="PANTHER" id="PTHR10704">
    <property type="entry name" value="CARBOHYDRATE SULFOTRANSFERASE"/>
    <property type="match status" value="1"/>
</dbReference>
<feature type="domain" description="Sulfotransferase" evidence="2">
    <location>
        <begin position="364"/>
        <end position="478"/>
    </location>
</feature>
<dbReference type="PANTHER" id="PTHR10704:SF44">
    <property type="entry name" value="LD35051P-RELATED"/>
    <property type="match status" value="1"/>
</dbReference>
<protein>
    <recommendedName>
        <fullName evidence="1">Sulfotransferase</fullName>
        <ecNumber evidence="1">2.8.2.-</ecNumber>
    </recommendedName>
</protein>
<dbReference type="GO" id="GO:0008146">
    <property type="term" value="F:sulfotransferase activity"/>
    <property type="evidence" value="ECO:0007669"/>
    <property type="project" value="InterPro"/>
</dbReference>
<dbReference type="InterPro" id="IPR051135">
    <property type="entry name" value="Gal/GlcNAc/GalNAc_ST"/>
</dbReference>
<reference evidence="3" key="1">
    <citation type="journal article" date="2008" name="Nature">
        <title>The amphioxus genome and the evolution of the chordate karyotype.</title>
        <authorList>
            <consortium name="US DOE Joint Genome Institute (JGI-PGF)"/>
            <person name="Putnam N.H."/>
            <person name="Butts T."/>
            <person name="Ferrier D.E.K."/>
            <person name="Furlong R.F."/>
            <person name="Hellsten U."/>
            <person name="Kawashima T."/>
            <person name="Robinson-Rechavi M."/>
            <person name="Shoguchi E."/>
            <person name="Terry A."/>
            <person name="Yu J.-K."/>
            <person name="Benito-Gutierrez E.L."/>
            <person name="Dubchak I."/>
            <person name="Garcia-Fernandez J."/>
            <person name="Gibson-Brown J.J."/>
            <person name="Grigoriev I.V."/>
            <person name="Horton A.C."/>
            <person name="de Jong P.J."/>
            <person name="Jurka J."/>
            <person name="Kapitonov V.V."/>
            <person name="Kohara Y."/>
            <person name="Kuroki Y."/>
            <person name="Lindquist E."/>
            <person name="Lucas S."/>
            <person name="Osoegawa K."/>
            <person name="Pennacchio L.A."/>
            <person name="Salamov A.A."/>
            <person name="Satou Y."/>
            <person name="Sauka-Spengler T."/>
            <person name="Schmutz J."/>
            <person name="Shin-I T."/>
            <person name="Toyoda A."/>
            <person name="Bronner-Fraser M."/>
            <person name="Fujiyama A."/>
            <person name="Holland L.Z."/>
            <person name="Holland P.W.H."/>
            <person name="Satoh N."/>
            <person name="Rokhsar D.S."/>
        </authorList>
    </citation>
    <scope>NUCLEOTIDE SEQUENCE [LARGE SCALE GENOMIC DNA]</scope>
    <source>
        <strain evidence="3">S238N-H82</strain>
        <tissue evidence="3">Testes</tissue>
    </source>
</reference>